<reference evidence="2 3" key="1">
    <citation type="submission" date="2013-11" db="EMBL/GenBank/DDBJ databases">
        <title>Complete genome sequence of Rhizobium gallicum bv. gallicum R602.</title>
        <authorList>
            <person name="Bustos P."/>
            <person name="Santamaria R.I."/>
            <person name="Lozano L."/>
            <person name="Acosta J.L."/>
            <person name="Ormeno-Orrillo E."/>
            <person name="Rogel M.A."/>
            <person name="Romero D."/>
            <person name="Cevallos M.A."/>
            <person name="Martinez-Romero E."/>
            <person name="Gonzalez V."/>
        </authorList>
    </citation>
    <scope>NUCLEOTIDE SEQUENCE [LARGE SCALE GENOMIC DNA]</scope>
    <source>
        <strain evidence="2 3">R602</strain>
        <plasmid evidence="2 3">pRgalR602b</plasmid>
    </source>
</reference>
<gene>
    <name evidence="2" type="ORF">RGR602_PB00039</name>
</gene>
<dbReference type="EMBL" id="CP006879">
    <property type="protein sequence ID" value="AJD43580.1"/>
    <property type="molecule type" value="Genomic_DNA"/>
</dbReference>
<organism evidence="2 3">
    <name type="scientific">Rhizobium gallicum bv. gallicum R602sp</name>
    <dbReference type="NCBI Taxonomy" id="1041138"/>
    <lineage>
        <taxon>Bacteria</taxon>
        <taxon>Pseudomonadati</taxon>
        <taxon>Pseudomonadota</taxon>
        <taxon>Alphaproteobacteria</taxon>
        <taxon>Hyphomicrobiales</taxon>
        <taxon>Rhizobiaceae</taxon>
        <taxon>Rhizobium/Agrobacterium group</taxon>
        <taxon>Rhizobium</taxon>
    </lineage>
</organism>
<dbReference type="HOGENOM" id="CLU_140176_9_1_5"/>
<geneLocation type="plasmid" evidence="2 3">
    <name>pRgalR602b</name>
</geneLocation>
<evidence type="ECO:0000313" key="3">
    <source>
        <dbReference type="Proteomes" id="UP000031368"/>
    </source>
</evidence>
<feature type="domain" description="Helix-turn-helix" evidence="1">
    <location>
        <begin position="26"/>
        <end position="74"/>
    </location>
</feature>
<dbReference type="Proteomes" id="UP000031368">
    <property type="component" value="Plasmid pRgalR602b"/>
</dbReference>
<evidence type="ECO:0000313" key="2">
    <source>
        <dbReference type="EMBL" id="AJD43580.1"/>
    </source>
</evidence>
<keyword evidence="3" id="KW-1185">Reference proteome</keyword>
<name>A0A0B4XA13_9HYPH</name>
<proteinExistence type="predicted"/>
<dbReference type="InterPro" id="IPR009061">
    <property type="entry name" value="DNA-bd_dom_put_sf"/>
</dbReference>
<evidence type="ECO:0000259" key="1">
    <source>
        <dbReference type="Pfam" id="PF12728"/>
    </source>
</evidence>
<dbReference type="InterPro" id="IPR041657">
    <property type="entry name" value="HTH_17"/>
</dbReference>
<keyword evidence="2" id="KW-0614">Plasmid</keyword>
<protein>
    <submittedName>
        <fullName evidence="2">Helix-turn-helix domain-containing protein</fullName>
    </submittedName>
</protein>
<dbReference type="SUPFAM" id="SSF46955">
    <property type="entry name" value="Putative DNA-binding domain"/>
    <property type="match status" value="1"/>
</dbReference>
<accession>A0A0B4XA13</accession>
<dbReference type="Pfam" id="PF12728">
    <property type="entry name" value="HTH_17"/>
    <property type="match status" value="1"/>
</dbReference>
<dbReference type="KEGG" id="rga:RGR602_PB00039"/>
<sequence length="82" mass="9187">MESLFTEVIDRLARIEATLASPRKEYLTVEDAADFISISKVLLDEWRCKGGGPAYHKIGRRVVYSVADLRAFASASRVEALR</sequence>
<dbReference type="RefSeq" id="WP_052451681.1">
    <property type="nucleotide sequence ID" value="NZ_CP006879.1"/>
</dbReference>
<dbReference type="AlphaFoldDB" id="A0A0B4XA13"/>